<name>A0ABR8BZV0_APHFL</name>
<dbReference type="Proteomes" id="UP000606721">
    <property type="component" value="Unassembled WGS sequence"/>
</dbReference>
<organism evidence="1 2">
    <name type="scientific">Aphanizomenon flos-aquae FACHB-1040</name>
    <dbReference type="NCBI Taxonomy" id="2692887"/>
    <lineage>
        <taxon>Bacteria</taxon>
        <taxon>Bacillati</taxon>
        <taxon>Cyanobacteriota</taxon>
        <taxon>Cyanophyceae</taxon>
        <taxon>Nostocales</taxon>
        <taxon>Aphanizomenonaceae</taxon>
        <taxon>Aphanizomenon</taxon>
    </lineage>
</organism>
<evidence type="ECO:0000313" key="1">
    <source>
        <dbReference type="EMBL" id="MBD2279911.1"/>
    </source>
</evidence>
<protein>
    <submittedName>
        <fullName evidence="1">Uncharacterized protein</fullName>
    </submittedName>
</protein>
<gene>
    <name evidence="1" type="ORF">H6F99_16965</name>
</gene>
<evidence type="ECO:0000313" key="2">
    <source>
        <dbReference type="Proteomes" id="UP000606721"/>
    </source>
</evidence>
<accession>A0ABR8BZV0</accession>
<comment type="caution">
    <text evidence="1">The sequence shown here is derived from an EMBL/GenBank/DDBJ whole genome shotgun (WGS) entry which is preliminary data.</text>
</comment>
<reference evidence="1 2" key="1">
    <citation type="journal article" date="2020" name="ISME J.">
        <title>Comparative genomics reveals insights into cyanobacterial evolution and habitat adaptation.</title>
        <authorList>
            <person name="Chen M.Y."/>
            <person name="Teng W.K."/>
            <person name="Zhao L."/>
            <person name="Hu C.X."/>
            <person name="Zhou Y.K."/>
            <person name="Han B.P."/>
            <person name="Song L.R."/>
            <person name="Shu W.S."/>
        </authorList>
    </citation>
    <scope>NUCLEOTIDE SEQUENCE [LARGE SCALE GENOMIC DNA]</scope>
    <source>
        <strain evidence="1 2">FACHB-1040</strain>
    </source>
</reference>
<dbReference type="EMBL" id="JACJQT010000046">
    <property type="protein sequence ID" value="MBD2279911.1"/>
    <property type="molecule type" value="Genomic_DNA"/>
</dbReference>
<dbReference type="RefSeq" id="WP_190383664.1">
    <property type="nucleotide sequence ID" value="NZ_JACJQT010000046.1"/>
</dbReference>
<sequence length="172" mass="19659">MSSEIVIVRTGIPTEGFDALAVLGKTFYWTLNLERVQACSEVHIYNWEGNQRIVAPILPEQCYSIDMFGKPKTIIAFDPKAVRFENVDPPRKFGRISASYDHTPPGLNCTPKRPMIMTKTNDPFDYDINEILDAEEMYDCMAAPIEFIEDKLVKKPKDKLVEKPKSKQTEAR</sequence>
<proteinExistence type="predicted"/>
<keyword evidence="2" id="KW-1185">Reference proteome</keyword>